<feature type="chain" id="PRO_5032332545" evidence="3">
    <location>
        <begin position="16"/>
        <end position="652"/>
    </location>
</feature>
<keyword evidence="3" id="KW-0732">Signal</keyword>
<evidence type="ECO:0000313" key="5">
    <source>
        <dbReference type="Proteomes" id="UP000663874"/>
    </source>
</evidence>
<protein>
    <submittedName>
        <fullName evidence="4">Uncharacterized protein</fullName>
    </submittedName>
</protein>
<organism evidence="4 5">
    <name type="scientific">Rotaria sordida</name>
    <dbReference type="NCBI Taxonomy" id="392033"/>
    <lineage>
        <taxon>Eukaryota</taxon>
        <taxon>Metazoa</taxon>
        <taxon>Spiralia</taxon>
        <taxon>Gnathifera</taxon>
        <taxon>Rotifera</taxon>
        <taxon>Eurotatoria</taxon>
        <taxon>Bdelloidea</taxon>
        <taxon>Philodinida</taxon>
        <taxon>Philodinidae</taxon>
        <taxon>Rotaria</taxon>
    </lineage>
</organism>
<evidence type="ECO:0000313" key="4">
    <source>
        <dbReference type="EMBL" id="CAF3941545.1"/>
    </source>
</evidence>
<keyword evidence="2" id="KW-0472">Membrane</keyword>
<name>A0A819KB78_9BILA</name>
<feature type="region of interest" description="Disordered" evidence="1">
    <location>
        <begin position="539"/>
        <end position="564"/>
    </location>
</feature>
<dbReference type="Proteomes" id="UP000663874">
    <property type="component" value="Unassembled WGS sequence"/>
</dbReference>
<evidence type="ECO:0000256" key="3">
    <source>
        <dbReference type="SAM" id="SignalP"/>
    </source>
</evidence>
<evidence type="ECO:0000256" key="2">
    <source>
        <dbReference type="SAM" id="Phobius"/>
    </source>
</evidence>
<sequence length="652" mass="70622">MIHIILLFCFVSVESSHFYGGTVTWRPMSNTDTSSKVSILFTQSYQWRRSYGSATFCDQTIITNQSPKLVSGSDTLQCTTTPSSACGSYSSIDIGEYCTDFSTIVDSSSGQISTLQNITAGSKFCVAFQGTAWIGLQSTNCVTGRKKRWLFGSASTTKRTTVSTTTGATCYSTSAAWSIGCCVDLTFRSDGIINTPPVATILSPIQVTIDTVTNITIPVIDADNDYTRTPPLYMIKSSLVQVGTTNTWEITETWTPRTLQIGSQVYCAVTTDSLNIQSEQYCLTFTVVAAGSSLACPGDVVSSTNAAASNAGTGVKSNDAWIIALSVLGFLSLLGLCCCCWWCLFAKGRRRRTDKEKNNISKDLSMNEQNSDPLESSFSTERQLESAKKQNYPKKKKTKKSIMTKLFDWKNSISTISEPTTNSTLMNLPHPSSTFGISKDTSYQPESNMHSMSYASVTRVSLIDKPLASEENKNIKLPNVNDDIELTKTSTKKNSSSKIIRLSRGNSIGPYDNSIKASKLALSSQPNTQITDELFSKTQSTGSVSVSRVNQSSLPNKNSLSHMTNDGLLPVNKGQTAVTSTTVLPQSNVASHMPNEGNVKVAKLSKSINIQKNLLHTSSQKQHGKANVSNNGVKNISVTVSKSSRGKLSTNT</sequence>
<feature type="transmembrane region" description="Helical" evidence="2">
    <location>
        <begin position="320"/>
        <end position="345"/>
    </location>
</feature>
<gene>
    <name evidence="4" type="ORF">FNK824_LOCUS22702</name>
</gene>
<feature type="compositionally biased region" description="Polar residues" evidence="1">
    <location>
        <begin position="361"/>
        <end position="381"/>
    </location>
</feature>
<proteinExistence type="predicted"/>
<dbReference type="EMBL" id="CAJOBE010004658">
    <property type="protein sequence ID" value="CAF3941545.1"/>
    <property type="molecule type" value="Genomic_DNA"/>
</dbReference>
<reference evidence="4" key="1">
    <citation type="submission" date="2021-02" db="EMBL/GenBank/DDBJ databases">
        <authorList>
            <person name="Nowell W R."/>
        </authorList>
    </citation>
    <scope>NUCLEOTIDE SEQUENCE</scope>
</reference>
<keyword evidence="2" id="KW-1133">Transmembrane helix</keyword>
<accession>A0A819KB78</accession>
<keyword evidence="2" id="KW-0812">Transmembrane</keyword>
<feature type="region of interest" description="Disordered" evidence="1">
    <location>
        <begin position="617"/>
        <end position="652"/>
    </location>
</feature>
<feature type="signal peptide" evidence="3">
    <location>
        <begin position="1"/>
        <end position="15"/>
    </location>
</feature>
<evidence type="ECO:0000256" key="1">
    <source>
        <dbReference type="SAM" id="MobiDB-lite"/>
    </source>
</evidence>
<comment type="caution">
    <text evidence="4">The sequence shown here is derived from an EMBL/GenBank/DDBJ whole genome shotgun (WGS) entry which is preliminary data.</text>
</comment>
<feature type="region of interest" description="Disordered" evidence="1">
    <location>
        <begin position="355"/>
        <end position="397"/>
    </location>
</feature>
<dbReference type="AlphaFoldDB" id="A0A819KB78"/>